<name>A0AAN7V386_9PEZI</name>
<organism evidence="7 8">
    <name type="scientific">Xylaria bambusicola</name>
    <dbReference type="NCBI Taxonomy" id="326684"/>
    <lineage>
        <taxon>Eukaryota</taxon>
        <taxon>Fungi</taxon>
        <taxon>Dikarya</taxon>
        <taxon>Ascomycota</taxon>
        <taxon>Pezizomycotina</taxon>
        <taxon>Sordariomycetes</taxon>
        <taxon>Xylariomycetidae</taxon>
        <taxon>Xylariales</taxon>
        <taxon>Xylariaceae</taxon>
        <taxon>Xylaria</taxon>
    </lineage>
</organism>
<keyword evidence="5 6" id="KW-0472">Membrane</keyword>
<evidence type="ECO:0000313" key="7">
    <source>
        <dbReference type="EMBL" id="KAK5634324.1"/>
    </source>
</evidence>
<dbReference type="AlphaFoldDB" id="A0AAN7V386"/>
<feature type="transmembrane region" description="Helical" evidence="6">
    <location>
        <begin position="490"/>
        <end position="509"/>
    </location>
</feature>
<feature type="transmembrane region" description="Helical" evidence="6">
    <location>
        <begin position="232"/>
        <end position="250"/>
    </location>
</feature>
<feature type="transmembrane region" description="Helical" evidence="6">
    <location>
        <begin position="446"/>
        <end position="470"/>
    </location>
</feature>
<feature type="transmembrane region" description="Helical" evidence="6">
    <location>
        <begin position="320"/>
        <end position="344"/>
    </location>
</feature>
<dbReference type="Gene3D" id="1.20.1740.10">
    <property type="entry name" value="Amino acid/polyamine transporter I"/>
    <property type="match status" value="1"/>
</dbReference>
<evidence type="ECO:0000256" key="6">
    <source>
        <dbReference type="SAM" id="Phobius"/>
    </source>
</evidence>
<keyword evidence="8" id="KW-1185">Reference proteome</keyword>
<dbReference type="PANTHER" id="PTHR45649:SF26">
    <property type="entry name" value="OS04G0435100 PROTEIN"/>
    <property type="match status" value="1"/>
</dbReference>
<accession>A0AAN7V386</accession>
<protein>
    <recommendedName>
        <fullName evidence="9">Amino acid permease/ SLC12A domain-containing protein</fullName>
    </recommendedName>
</protein>
<dbReference type="GO" id="GO:0016020">
    <property type="term" value="C:membrane"/>
    <property type="evidence" value="ECO:0007669"/>
    <property type="project" value="UniProtKB-SubCell"/>
</dbReference>
<dbReference type="Pfam" id="PF13520">
    <property type="entry name" value="AA_permease_2"/>
    <property type="match status" value="1"/>
</dbReference>
<feature type="transmembrane region" description="Helical" evidence="6">
    <location>
        <begin position="521"/>
        <end position="540"/>
    </location>
</feature>
<dbReference type="Proteomes" id="UP001305414">
    <property type="component" value="Unassembled WGS sequence"/>
</dbReference>
<dbReference type="GO" id="GO:0022857">
    <property type="term" value="F:transmembrane transporter activity"/>
    <property type="evidence" value="ECO:0007669"/>
    <property type="project" value="InterPro"/>
</dbReference>
<gene>
    <name evidence="7" type="ORF">RRF57_010038</name>
</gene>
<keyword evidence="4 6" id="KW-1133">Transmembrane helix</keyword>
<feature type="transmembrane region" description="Helical" evidence="6">
    <location>
        <begin position="424"/>
        <end position="440"/>
    </location>
</feature>
<reference evidence="7 8" key="1">
    <citation type="submission" date="2023-10" db="EMBL/GenBank/DDBJ databases">
        <title>Draft genome sequence of Xylaria bambusicola isolate GMP-LS, the root and basal stem rot pathogen of sugarcane in Indonesia.</title>
        <authorList>
            <person name="Selvaraj P."/>
            <person name="Muralishankar V."/>
            <person name="Muruganantham S."/>
            <person name="Sp S."/>
            <person name="Haryani S."/>
            <person name="Lau K.J.X."/>
            <person name="Naqvi N.I."/>
        </authorList>
    </citation>
    <scope>NUCLEOTIDE SEQUENCE [LARGE SCALE GENOMIC DNA]</scope>
    <source>
        <strain evidence="7">GMP-LS</strain>
    </source>
</reference>
<feature type="transmembrane region" description="Helical" evidence="6">
    <location>
        <begin position="204"/>
        <end position="226"/>
    </location>
</feature>
<keyword evidence="3 6" id="KW-0812">Transmembrane</keyword>
<evidence type="ECO:0000313" key="8">
    <source>
        <dbReference type="Proteomes" id="UP001305414"/>
    </source>
</evidence>
<evidence type="ECO:0000256" key="4">
    <source>
        <dbReference type="ARBA" id="ARBA00022989"/>
    </source>
</evidence>
<feature type="transmembrane region" description="Helical" evidence="6">
    <location>
        <begin position="168"/>
        <end position="192"/>
    </location>
</feature>
<dbReference type="InterPro" id="IPR002293">
    <property type="entry name" value="AA/rel_permease1"/>
</dbReference>
<evidence type="ECO:0000256" key="1">
    <source>
        <dbReference type="ARBA" id="ARBA00004141"/>
    </source>
</evidence>
<feature type="transmembrane region" description="Helical" evidence="6">
    <location>
        <begin position="372"/>
        <end position="391"/>
    </location>
</feature>
<dbReference type="PANTHER" id="PTHR45649">
    <property type="entry name" value="AMINO-ACID PERMEASE BAT1"/>
    <property type="match status" value="1"/>
</dbReference>
<dbReference type="EMBL" id="JAWHQM010000040">
    <property type="protein sequence ID" value="KAK5634324.1"/>
    <property type="molecule type" value="Genomic_DNA"/>
</dbReference>
<evidence type="ECO:0000256" key="5">
    <source>
        <dbReference type="ARBA" id="ARBA00023136"/>
    </source>
</evidence>
<evidence type="ECO:0000256" key="3">
    <source>
        <dbReference type="ARBA" id="ARBA00022692"/>
    </source>
</evidence>
<proteinExistence type="predicted"/>
<evidence type="ECO:0000256" key="2">
    <source>
        <dbReference type="ARBA" id="ARBA00022448"/>
    </source>
</evidence>
<keyword evidence="2" id="KW-0813">Transport</keyword>
<comment type="subcellular location">
    <subcellularLocation>
        <location evidence="1">Membrane</location>
        <topology evidence="1">Multi-pass membrane protein</topology>
    </subcellularLocation>
</comment>
<sequence length="586" mass="62358">MHALGTTGLTHVKRTYDTVTLTMADSERQAPNPVATQDEDRLAQFGYEQELKRDWGLAHNFGVSFSIIVGARKHPSCQIQCICILMRDFKSVITGLTTLFRYGLNTGGPAVMSIGWIVVSFFTLMVAIAMAEIVSAIPTSGGPYFWAAMIAPQRWSAFAAWMTGWFNLLGQVAVTTGISFGLANLIATAATVKSTTYEPSASTTIGIYAAVLVSHGLVNTFGVRVLKHLNNVSIVLHSAGVTAIAVAVLAKAPKHQSASFVFGYLNDGTGVNGSPGWSERASPAYLAVCGSLLAQYTLTGFDASAHLSEETRNASWSAPIGVVSSVGFSAIFGLLVLLSFLFSIQDLEATISSAYSQPVLQIFIDVFGEDGALALFSVIIICVWHCGLFSMTSNSRMMFAFARDGGIPSFFHQVDARFKSPIKAVWLAAVLSFILALPSLGSDVAFAAATSIATIGLYISYGIPILLGLIWHKEFVAMKGPFDLKGLSRIIAFIAVAWILAISVFFVLPTANPVTSQTLNYTVVAVGIIAVGAIGAWVLWARKWFTGPAAEVTEAMERGIDLTDPTAVLGAEKGGKATRTATEGSD</sequence>
<comment type="caution">
    <text evidence="7">The sequence shown here is derived from an EMBL/GenBank/DDBJ whole genome shotgun (WGS) entry which is preliminary data.</text>
</comment>
<feature type="transmembrane region" description="Helical" evidence="6">
    <location>
        <begin position="110"/>
        <end position="131"/>
    </location>
</feature>
<evidence type="ECO:0008006" key="9">
    <source>
        <dbReference type="Google" id="ProtNLM"/>
    </source>
</evidence>